<keyword evidence="4 5" id="KW-0472">Membrane</keyword>
<feature type="transmembrane region" description="Helical" evidence="5">
    <location>
        <begin position="182"/>
        <end position="214"/>
    </location>
</feature>
<evidence type="ECO:0000256" key="1">
    <source>
        <dbReference type="ARBA" id="ARBA00004141"/>
    </source>
</evidence>
<dbReference type="AlphaFoldDB" id="W8VWM2"/>
<evidence type="ECO:0000259" key="6">
    <source>
        <dbReference type="Pfam" id="PF04932"/>
    </source>
</evidence>
<dbReference type="GO" id="GO:0016020">
    <property type="term" value="C:membrane"/>
    <property type="evidence" value="ECO:0007669"/>
    <property type="project" value="UniProtKB-SubCell"/>
</dbReference>
<proteinExistence type="predicted"/>
<feature type="transmembrane region" description="Helical" evidence="5">
    <location>
        <begin position="345"/>
        <end position="361"/>
    </location>
</feature>
<dbReference type="Proteomes" id="UP000031760">
    <property type="component" value="Chromosome"/>
</dbReference>
<dbReference type="PANTHER" id="PTHR37422:SF13">
    <property type="entry name" value="LIPOPOLYSACCHARIDE BIOSYNTHESIS PROTEIN PA4999-RELATED"/>
    <property type="match status" value="1"/>
</dbReference>
<evidence type="ECO:0000256" key="3">
    <source>
        <dbReference type="ARBA" id="ARBA00022989"/>
    </source>
</evidence>
<comment type="subcellular location">
    <subcellularLocation>
        <location evidence="1">Membrane</location>
        <topology evidence="1">Multi-pass membrane protein</topology>
    </subcellularLocation>
</comment>
<reference evidence="7 8" key="1">
    <citation type="journal article" date="2014" name="Proc. Natl. Acad. Sci. U.S.A.">
        <title>Functional characterization of flavobacteria rhodopsins reveals a unique class of light-driven chloride pump in bacteria.</title>
        <authorList>
            <person name="Yoshizawa S."/>
            <person name="Kumagai Y."/>
            <person name="Kim H."/>
            <person name="Ogura Y."/>
            <person name="Hayashi T."/>
            <person name="Iwasaki W."/>
            <person name="DeLong E.F."/>
            <person name="Kogure K."/>
        </authorList>
    </citation>
    <scope>NUCLEOTIDE SEQUENCE [LARGE SCALE GENOMIC DNA]</scope>
    <source>
        <strain evidence="7 8">S1-08</strain>
    </source>
</reference>
<dbReference type="PANTHER" id="PTHR37422">
    <property type="entry name" value="TEICHURONIC ACID BIOSYNTHESIS PROTEIN TUAE"/>
    <property type="match status" value="1"/>
</dbReference>
<dbReference type="EMBL" id="AP014548">
    <property type="protein sequence ID" value="BAO54862.1"/>
    <property type="molecule type" value="Genomic_DNA"/>
</dbReference>
<dbReference type="Pfam" id="PF04932">
    <property type="entry name" value="Wzy_C"/>
    <property type="match status" value="1"/>
</dbReference>
<name>W8VWM2_9FLAO</name>
<dbReference type="STRING" id="1454201.NMS_0853"/>
<accession>W8VWM2</accession>
<feature type="transmembrane region" description="Helical" evidence="5">
    <location>
        <begin position="145"/>
        <end position="170"/>
    </location>
</feature>
<feature type="transmembrane region" description="Helical" evidence="5">
    <location>
        <begin position="107"/>
        <end position="125"/>
    </location>
</feature>
<feature type="transmembrane region" description="Helical" evidence="5">
    <location>
        <begin position="314"/>
        <end position="339"/>
    </location>
</feature>
<keyword evidence="3 5" id="KW-1133">Transmembrane helix</keyword>
<dbReference type="KEGG" id="nmf:NMS_0853"/>
<feature type="transmembrane region" description="Helical" evidence="5">
    <location>
        <begin position="41"/>
        <end position="62"/>
    </location>
</feature>
<organism evidence="7 8">
    <name type="scientific">Nonlabens marinus S1-08</name>
    <dbReference type="NCBI Taxonomy" id="1454201"/>
    <lineage>
        <taxon>Bacteria</taxon>
        <taxon>Pseudomonadati</taxon>
        <taxon>Bacteroidota</taxon>
        <taxon>Flavobacteriia</taxon>
        <taxon>Flavobacteriales</taxon>
        <taxon>Flavobacteriaceae</taxon>
        <taxon>Nonlabens</taxon>
    </lineage>
</organism>
<keyword evidence="8" id="KW-1185">Reference proteome</keyword>
<feature type="transmembrane region" description="Helical" evidence="5">
    <location>
        <begin position="12"/>
        <end position="34"/>
    </location>
</feature>
<evidence type="ECO:0000256" key="4">
    <source>
        <dbReference type="ARBA" id="ARBA00023136"/>
    </source>
</evidence>
<evidence type="ECO:0000313" key="7">
    <source>
        <dbReference type="EMBL" id="BAO54862.1"/>
    </source>
</evidence>
<dbReference type="InterPro" id="IPR007016">
    <property type="entry name" value="O-antigen_ligase-rel_domated"/>
</dbReference>
<protein>
    <recommendedName>
        <fullName evidence="6">O-antigen ligase-related domain-containing protein</fullName>
    </recommendedName>
</protein>
<sequence>MYGLFLLFAMPVIPHFVSSVLIFLFLASSFVSYVKRKNKTFLTSFYFLSTTLFFVYLLSLTYSENLEYAIKKISTALPLIAIPLAFSFFSTEQLNFCRTHLKDYLKTYIAAVGLLIGISTVQLLADHTLVELFNAPRGFYHSLKLLYGMDSLYLSYHLSIAVLFATYLFYISKKFWKAIVAFIILASLFIILLYLGFKAGLIASILSFGIISILTNKWKLWILFASMLTLLIATIIFSPKIADRFSELLIVKNEASIRNTSTVRSDVNQCTFLLLPEAGFIGYGIGDGKAELQECLSTVNKDLANRSYNTHNQYFSIIVNVGFIGLTLFLGSLFILSIISLNVKNHLAITLAILFAVWMLAENILERQGGIMYFSLFTSFLFVINFKTTRKLPLLLSHEKIMEAINK</sequence>
<evidence type="ECO:0000313" key="8">
    <source>
        <dbReference type="Proteomes" id="UP000031760"/>
    </source>
</evidence>
<feature type="domain" description="O-antigen ligase-related" evidence="6">
    <location>
        <begin position="189"/>
        <end position="330"/>
    </location>
</feature>
<keyword evidence="2 5" id="KW-0812">Transmembrane</keyword>
<evidence type="ECO:0000256" key="5">
    <source>
        <dbReference type="SAM" id="Phobius"/>
    </source>
</evidence>
<dbReference type="HOGENOM" id="CLU_643633_0_0_10"/>
<evidence type="ECO:0000256" key="2">
    <source>
        <dbReference type="ARBA" id="ARBA00022692"/>
    </source>
</evidence>
<dbReference type="InterPro" id="IPR051533">
    <property type="entry name" value="WaaL-like"/>
</dbReference>
<feature type="transmembrane region" description="Helical" evidence="5">
    <location>
        <begin position="68"/>
        <end position="86"/>
    </location>
</feature>
<gene>
    <name evidence="7" type="ORF">NMS_0853</name>
</gene>
<feature type="transmembrane region" description="Helical" evidence="5">
    <location>
        <begin position="220"/>
        <end position="238"/>
    </location>
</feature>